<evidence type="ECO:0000256" key="1">
    <source>
        <dbReference type="ARBA" id="ARBA00004651"/>
    </source>
</evidence>
<feature type="transmembrane region" description="Helical" evidence="7">
    <location>
        <begin position="59"/>
        <end position="80"/>
    </location>
</feature>
<dbReference type="RefSeq" id="WP_341370199.1">
    <property type="nucleotide sequence ID" value="NZ_JBBPCO010000003.1"/>
</dbReference>
<dbReference type="InterPro" id="IPR016174">
    <property type="entry name" value="Di-haem_cyt_TM"/>
</dbReference>
<accession>A0ABU9D6F9</accession>
<dbReference type="PANTHER" id="PTHR30485">
    <property type="entry name" value="NI/FE-HYDROGENASE 1 B-TYPE CYTOCHROME SUBUNIT"/>
    <property type="match status" value="1"/>
</dbReference>
<dbReference type="InterPro" id="IPR011577">
    <property type="entry name" value="Cyt_b561_bac/Ni-Hgenase"/>
</dbReference>
<dbReference type="PANTHER" id="PTHR30485:SF2">
    <property type="entry name" value="BLL0597 PROTEIN"/>
    <property type="match status" value="1"/>
</dbReference>
<protein>
    <submittedName>
        <fullName evidence="9">Cytochrome b/b6 domain-containing protein</fullName>
    </submittedName>
</protein>
<feature type="transmembrane region" description="Helical" evidence="7">
    <location>
        <begin position="21"/>
        <end position="44"/>
    </location>
</feature>
<evidence type="ECO:0000313" key="9">
    <source>
        <dbReference type="EMBL" id="MEK8089134.1"/>
    </source>
</evidence>
<feature type="region of interest" description="Disordered" evidence="6">
    <location>
        <begin position="209"/>
        <end position="230"/>
    </location>
</feature>
<keyword evidence="5 7" id="KW-0472">Membrane</keyword>
<keyword evidence="10" id="KW-1185">Reference proteome</keyword>
<evidence type="ECO:0000256" key="4">
    <source>
        <dbReference type="ARBA" id="ARBA00022989"/>
    </source>
</evidence>
<evidence type="ECO:0000256" key="7">
    <source>
        <dbReference type="SAM" id="Phobius"/>
    </source>
</evidence>
<feature type="domain" description="Cytochrome b561 bacterial/Ni-hydrogenase" evidence="8">
    <location>
        <begin position="15"/>
        <end position="200"/>
    </location>
</feature>
<reference evidence="9 10" key="1">
    <citation type="submission" date="2024-04" db="EMBL/GenBank/DDBJ databases">
        <authorList>
            <person name="Abashina T."/>
            <person name="Shaikin A."/>
        </authorList>
    </citation>
    <scope>NUCLEOTIDE SEQUENCE [LARGE SCALE GENOMIC DNA]</scope>
    <source>
        <strain evidence="9 10">AAFK</strain>
    </source>
</reference>
<proteinExistence type="predicted"/>
<evidence type="ECO:0000256" key="2">
    <source>
        <dbReference type="ARBA" id="ARBA00022475"/>
    </source>
</evidence>
<dbReference type="SUPFAM" id="SSF81342">
    <property type="entry name" value="Transmembrane di-heme cytochromes"/>
    <property type="match status" value="1"/>
</dbReference>
<keyword evidence="4 7" id="KW-1133">Transmembrane helix</keyword>
<dbReference type="EMBL" id="JBBPCO010000003">
    <property type="protein sequence ID" value="MEK8089134.1"/>
    <property type="molecule type" value="Genomic_DNA"/>
</dbReference>
<comment type="caution">
    <text evidence="9">The sequence shown here is derived from an EMBL/GenBank/DDBJ whole genome shotgun (WGS) entry which is preliminary data.</text>
</comment>
<feature type="transmembrane region" description="Helical" evidence="7">
    <location>
        <begin position="124"/>
        <end position="146"/>
    </location>
</feature>
<feature type="transmembrane region" description="Helical" evidence="7">
    <location>
        <begin position="166"/>
        <end position="184"/>
    </location>
</feature>
<evidence type="ECO:0000256" key="5">
    <source>
        <dbReference type="ARBA" id="ARBA00023136"/>
    </source>
</evidence>
<sequence length="230" mass="26162">MKAAEKDLHYRLYPVWDPLLRLLHWWIAFTLLAQFISGSILLILGDSMSDQLMESFDLVHIYTGYALAAGLALRLVWLFAGPAEARWRDLLPLTARQRRVWRQTLSCYLSGFRRPVEPYRGHNAFAAPAYLAFYGIAAAQVTLGLILSRMSDDERMNSVLMNWHDWGFYLLLGFAVIHILMVVMHEIKGRHNMVSAMIHGHKAFTEAETRQMNDSASAGADAATRTARKP</sequence>
<dbReference type="InterPro" id="IPR051542">
    <property type="entry name" value="Hydrogenase_cytochrome"/>
</dbReference>
<comment type="subcellular location">
    <subcellularLocation>
        <location evidence="1">Cell membrane</location>
        <topology evidence="1">Multi-pass membrane protein</topology>
    </subcellularLocation>
</comment>
<dbReference type="Pfam" id="PF01292">
    <property type="entry name" value="Ni_hydr_CYTB"/>
    <property type="match status" value="1"/>
</dbReference>
<evidence type="ECO:0000256" key="3">
    <source>
        <dbReference type="ARBA" id="ARBA00022692"/>
    </source>
</evidence>
<gene>
    <name evidence="9" type="ORF">WOB96_05085</name>
</gene>
<evidence type="ECO:0000256" key="6">
    <source>
        <dbReference type="SAM" id="MobiDB-lite"/>
    </source>
</evidence>
<keyword evidence="3 7" id="KW-0812">Transmembrane</keyword>
<name>A0ABU9D6F9_9PROT</name>
<keyword evidence="2" id="KW-1003">Cell membrane</keyword>
<organism evidence="9 10">
    <name type="scientific">Thermithiobacillus plumbiphilus</name>
    <dbReference type="NCBI Taxonomy" id="1729899"/>
    <lineage>
        <taxon>Bacteria</taxon>
        <taxon>Pseudomonadati</taxon>
        <taxon>Pseudomonadota</taxon>
        <taxon>Acidithiobacillia</taxon>
        <taxon>Acidithiobacillales</taxon>
        <taxon>Thermithiobacillaceae</taxon>
        <taxon>Thermithiobacillus</taxon>
    </lineage>
</organism>
<dbReference type="Gene3D" id="1.20.950.20">
    <property type="entry name" value="Transmembrane di-heme cytochromes, Chain C"/>
    <property type="match status" value="1"/>
</dbReference>
<dbReference type="Proteomes" id="UP001446205">
    <property type="component" value="Unassembled WGS sequence"/>
</dbReference>
<evidence type="ECO:0000313" key="10">
    <source>
        <dbReference type="Proteomes" id="UP001446205"/>
    </source>
</evidence>
<evidence type="ECO:0000259" key="8">
    <source>
        <dbReference type="Pfam" id="PF01292"/>
    </source>
</evidence>
<feature type="compositionally biased region" description="Low complexity" evidence="6">
    <location>
        <begin position="214"/>
        <end position="230"/>
    </location>
</feature>